<feature type="coiled-coil region" evidence="1">
    <location>
        <begin position="167"/>
        <end position="194"/>
    </location>
</feature>
<sequence>MTNNNHYIEDQHQLENHNQQGNLIAHDKGESEFKPLFTPKGNGEKSFVEFQWVDRETKTDETKKVPLDSFRPAFQVRENTPTSYDSREPQGGFDNADFLNNESPDNALGELIPTESFEIDFQDILDDVENKTSQNAKPPANYLDAHVPLVREEEENQYDVGYADGAMEAGVAEKEKYERNLDSARKKFSQATQSLTENLTNINLSSEIKKNIYDFCLSAIDFIYVDFLKDNLISVISSKLDDFEASLNAKGVDITILVSKSNFTTICNSGDYKNDNGKIILSESRSIIASREVSGNDFTAVASFGNELVKASMDITDTANSVRGTIMNILSDDVAKLLED</sequence>
<gene>
    <name evidence="2" type="ORF">C9J27_03635</name>
</gene>
<reference evidence="2 3" key="1">
    <citation type="submission" date="2018-01" db="EMBL/GenBank/DDBJ databases">
        <title>Whole genome sequencing of Histamine producing bacteria.</title>
        <authorList>
            <person name="Butler K."/>
        </authorList>
    </citation>
    <scope>NUCLEOTIDE SEQUENCE [LARGE SCALE GENOMIC DNA]</scope>
    <source>
        <strain evidence="2 3">FS-7.2</strain>
    </source>
</reference>
<protein>
    <submittedName>
        <fullName evidence="2">Uncharacterized protein</fullName>
    </submittedName>
</protein>
<organism evidence="2 3">
    <name type="scientific">Photobacterium kishitanii</name>
    <dbReference type="NCBI Taxonomy" id="318456"/>
    <lineage>
        <taxon>Bacteria</taxon>
        <taxon>Pseudomonadati</taxon>
        <taxon>Pseudomonadota</taxon>
        <taxon>Gammaproteobacteria</taxon>
        <taxon>Vibrionales</taxon>
        <taxon>Vibrionaceae</taxon>
        <taxon>Photobacterium</taxon>
    </lineage>
</organism>
<name>A0A2T3KMX3_9GAMM</name>
<keyword evidence="1" id="KW-0175">Coiled coil</keyword>
<dbReference type="Proteomes" id="UP000241426">
    <property type="component" value="Unassembled WGS sequence"/>
</dbReference>
<evidence type="ECO:0000256" key="1">
    <source>
        <dbReference type="SAM" id="Coils"/>
    </source>
</evidence>
<comment type="caution">
    <text evidence="2">The sequence shown here is derived from an EMBL/GenBank/DDBJ whole genome shotgun (WGS) entry which is preliminary data.</text>
</comment>
<dbReference type="AlphaFoldDB" id="A0A2T3KMX3"/>
<dbReference type="RefSeq" id="WP_107288851.1">
    <property type="nucleotide sequence ID" value="NZ_PYNF01000002.1"/>
</dbReference>
<proteinExistence type="predicted"/>
<dbReference type="EMBL" id="PYNF01000002">
    <property type="protein sequence ID" value="PSV01124.1"/>
    <property type="molecule type" value="Genomic_DNA"/>
</dbReference>
<evidence type="ECO:0000313" key="3">
    <source>
        <dbReference type="Proteomes" id="UP000241426"/>
    </source>
</evidence>
<accession>A0A2T3KMX3</accession>
<evidence type="ECO:0000313" key="2">
    <source>
        <dbReference type="EMBL" id="PSV01124.1"/>
    </source>
</evidence>